<dbReference type="InterPro" id="IPR003594">
    <property type="entry name" value="HATPase_dom"/>
</dbReference>
<dbReference type="PRINTS" id="PR00344">
    <property type="entry name" value="BCTRLSENSOR"/>
</dbReference>
<dbReference type="SUPFAM" id="SSF52172">
    <property type="entry name" value="CheY-like"/>
    <property type="match status" value="1"/>
</dbReference>
<evidence type="ECO:0000313" key="8">
    <source>
        <dbReference type="EMBL" id="CAI9103122.1"/>
    </source>
</evidence>
<dbReference type="SUPFAM" id="SSF55874">
    <property type="entry name" value="ATPase domain of HSP90 chaperone/DNA topoisomerase II/histidine kinase"/>
    <property type="match status" value="1"/>
</dbReference>
<dbReference type="InterPro" id="IPR050956">
    <property type="entry name" value="2C_system_His_kinase"/>
</dbReference>
<dbReference type="Gene3D" id="3.30.565.10">
    <property type="entry name" value="Histidine kinase-like ATPase, C-terminal domain"/>
    <property type="match status" value="1"/>
</dbReference>
<feature type="modified residue" description="4-aspartylphosphate" evidence="4">
    <location>
        <position position="541"/>
    </location>
</feature>
<feature type="region of interest" description="Disordered" evidence="5">
    <location>
        <begin position="319"/>
        <end position="348"/>
    </location>
</feature>
<dbReference type="InterPro" id="IPR005467">
    <property type="entry name" value="His_kinase_dom"/>
</dbReference>
<accession>A0AAV1D8Z4</accession>
<evidence type="ECO:0000256" key="3">
    <source>
        <dbReference type="ARBA" id="ARBA00022553"/>
    </source>
</evidence>
<dbReference type="InterPro" id="IPR004358">
    <property type="entry name" value="Sig_transdc_His_kin-like_C"/>
</dbReference>
<dbReference type="InterPro" id="IPR036890">
    <property type="entry name" value="HATPase_C_sf"/>
</dbReference>
<dbReference type="PROSITE" id="PS50110">
    <property type="entry name" value="RESPONSE_REGULATORY"/>
    <property type="match status" value="1"/>
</dbReference>
<dbReference type="EMBL" id="OX459121">
    <property type="protein sequence ID" value="CAI9103122.1"/>
    <property type="molecule type" value="Genomic_DNA"/>
</dbReference>
<reference evidence="8" key="1">
    <citation type="submission" date="2023-03" db="EMBL/GenBank/DDBJ databases">
        <authorList>
            <person name="Julca I."/>
        </authorList>
    </citation>
    <scope>NUCLEOTIDE SEQUENCE</scope>
</reference>
<organism evidence="8 9">
    <name type="scientific">Oldenlandia corymbosa var. corymbosa</name>
    <dbReference type="NCBI Taxonomy" id="529605"/>
    <lineage>
        <taxon>Eukaryota</taxon>
        <taxon>Viridiplantae</taxon>
        <taxon>Streptophyta</taxon>
        <taxon>Embryophyta</taxon>
        <taxon>Tracheophyta</taxon>
        <taxon>Spermatophyta</taxon>
        <taxon>Magnoliopsida</taxon>
        <taxon>eudicotyledons</taxon>
        <taxon>Gunneridae</taxon>
        <taxon>Pentapetalae</taxon>
        <taxon>asterids</taxon>
        <taxon>lamiids</taxon>
        <taxon>Gentianales</taxon>
        <taxon>Rubiaceae</taxon>
        <taxon>Rubioideae</taxon>
        <taxon>Spermacoceae</taxon>
        <taxon>Hedyotis-Oldenlandia complex</taxon>
        <taxon>Oldenlandia</taxon>
    </lineage>
</organism>
<dbReference type="Pfam" id="PF02518">
    <property type="entry name" value="HATPase_c"/>
    <property type="match status" value="1"/>
</dbReference>
<dbReference type="GO" id="GO:0004673">
    <property type="term" value="F:protein histidine kinase activity"/>
    <property type="evidence" value="ECO:0007669"/>
    <property type="project" value="UniProtKB-EC"/>
</dbReference>
<dbReference type="Pfam" id="PF00072">
    <property type="entry name" value="Response_reg"/>
    <property type="match status" value="1"/>
</dbReference>
<evidence type="ECO:0000256" key="4">
    <source>
        <dbReference type="PROSITE-ProRule" id="PRU00169"/>
    </source>
</evidence>
<evidence type="ECO:0000259" key="6">
    <source>
        <dbReference type="PROSITE" id="PS50109"/>
    </source>
</evidence>
<protein>
    <recommendedName>
        <fullName evidence="2">histidine kinase</fullName>
        <ecNumber evidence="2">2.7.13.3</ecNumber>
    </recommendedName>
</protein>
<name>A0AAV1D8Z4_OLDCO</name>
<dbReference type="InterPro" id="IPR001789">
    <property type="entry name" value="Sig_transdc_resp-reg_receiver"/>
</dbReference>
<keyword evidence="3 4" id="KW-0597">Phosphoprotein</keyword>
<dbReference type="SMART" id="SM00387">
    <property type="entry name" value="HATPase_c"/>
    <property type="match status" value="1"/>
</dbReference>
<dbReference type="Gene3D" id="3.40.50.2300">
    <property type="match status" value="1"/>
</dbReference>
<sequence>MLTSILDTSRIEAGKTQLEEEEFDLQQLVEDVVDLYYPVGMAKEKFVDVVLDPCDGTATKCRHVKGDRGKLKQILLNLLSNAVKFTDEGHVSVRVWARKPCFENEILVSNRKKSIGCFSCLLIRIDDETYKELKATNSIQQDPNCMEFIFEVSDTGKGIPKEKHKMVFENYVQVKDTALGYEGTGLGLGIVQSLVRIMGGEISIVEKELGEKGTCFRFNTFFILCGSESGSDKRDDDREFGSYGGLLYNNFHPQQGPSTHTHGSKAERSHVVLFIPREERSHITKKFMESLGIKVSVVKQCEQLSETLKNIKQRLVLPRPNSTTTRSKELPLSAYDGGDVTSSSETTNSRSTSNFILVVIDTCAGISSEIRWAVAEFRKDLCNTCNRIVWIQRPDTSSGDFFGLKEDKLPPMDVIISKPLHGARLFQVVRLLPEFESLIPTRKIMEAHSCQMGNLLDESNSAKTHEKNEIVHENPLHGRRVLVVEDSAFLMTVATTVVSRLGAVIETCKNGKEALEAVRHKLKDGQKNGMSQLPFDYILMDCEMTEMDGYEATRRIREEEKKYDLHIPIIALTAHTASEEIEKMIGAGMDYYLSKPLKEVQLLNVLSCIQSR</sequence>
<evidence type="ECO:0000259" key="7">
    <source>
        <dbReference type="PROSITE" id="PS50110"/>
    </source>
</evidence>
<dbReference type="SMART" id="SM00448">
    <property type="entry name" value="REC"/>
    <property type="match status" value="1"/>
</dbReference>
<gene>
    <name evidence="8" type="ORF">OLC1_LOCUS12345</name>
</gene>
<dbReference type="AlphaFoldDB" id="A0AAV1D8Z4"/>
<feature type="domain" description="Response regulatory" evidence="7">
    <location>
        <begin position="480"/>
        <end position="610"/>
    </location>
</feature>
<dbReference type="PANTHER" id="PTHR43719">
    <property type="entry name" value="TWO-COMPONENT HISTIDINE KINASE"/>
    <property type="match status" value="1"/>
</dbReference>
<dbReference type="Proteomes" id="UP001161247">
    <property type="component" value="Chromosome 4"/>
</dbReference>
<feature type="domain" description="Histidine kinase" evidence="6">
    <location>
        <begin position="1"/>
        <end position="224"/>
    </location>
</feature>
<evidence type="ECO:0000256" key="5">
    <source>
        <dbReference type="SAM" id="MobiDB-lite"/>
    </source>
</evidence>
<proteinExistence type="predicted"/>
<dbReference type="EC" id="2.7.13.3" evidence="2"/>
<dbReference type="InterPro" id="IPR011006">
    <property type="entry name" value="CheY-like_superfamily"/>
</dbReference>
<evidence type="ECO:0000313" key="9">
    <source>
        <dbReference type="Proteomes" id="UP001161247"/>
    </source>
</evidence>
<evidence type="ECO:0000256" key="1">
    <source>
        <dbReference type="ARBA" id="ARBA00000085"/>
    </source>
</evidence>
<dbReference type="GO" id="GO:0000160">
    <property type="term" value="P:phosphorelay signal transduction system"/>
    <property type="evidence" value="ECO:0007669"/>
    <property type="project" value="InterPro"/>
</dbReference>
<dbReference type="PROSITE" id="PS50109">
    <property type="entry name" value="HIS_KIN"/>
    <property type="match status" value="1"/>
</dbReference>
<dbReference type="CDD" id="cd17546">
    <property type="entry name" value="REC_hyHK_CKI1_RcsC-like"/>
    <property type="match status" value="1"/>
</dbReference>
<keyword evidence="9" id="KW-1185">Reference proteome</keyword>
<dbReference type="PANTHER" id="PTHR43719:SF75">
    <property type="entry name" value="HISTIDINE KINASE CKI1"/>
    <property type="match status" value="1"/>
</dbReference>
<comment type="catalytic activity">
    <reaction evidence="1">
        <text>ATP + protein L-histidine = ADP + protein N-phospho-L-histidine.</text>
        <dbReference type="EC" id="2.7.13.3"/>
    </reaction>
</comment>
<evidence type="ECO:0000256" key="2">
    <source>
        <dbReference type="ARBA" id="ARBA00012438"/>
    </source>
</evidence>